<comment type="cofactor">
    <cofactor evidence="2">
        <name>a divalent metal cation</name>
        <dbReference type="ChEBI" id="CHEBI:60240"/>
    </cofactor>
</comment>
<dbReference type="InParanoid" id="F2TZC6"/>
<sequence>MEPSTTSGTTSTTSGAPPPAPASAWLCGSWARHAQPAKFPPFQRPREVGRFCLDARRRLSLGTKVLKEYRGCELGVPLEDGFEDRFIERDQSHREYIDHLLSWAVLAAHARGLSLESKRVTMRDLFPPDSVVCWRGLLTKIMASPLERRNPVSLVAFKLQGCLLLCEYETSESAQQRVHGMSDGQRRACYAGYRFETYVTRDAESRQARHAKHQHVVGSTAAVQTPPVGKASAAPPANAAQSTPDNAKRPHHDARAAGEHGPGMRSKHAKLHACGGGGGGDDGDGDDDGDAGHMDERGAVMVGEKGGGQSGKRAADQGDTRGDGHNDPYGCELHADMTLTDQQCARAVVNTNEGFCCVFHTRLNNISILSAGEVDCVDPATNEYIELKTINEEAMARPSFKRTSPLLRLVGDDTRQAARP</sequence>
<keyword evidence="2" id="KW-0378">Hydrolase</keyword>
<dbReference type="GO" id="GO:0034353">
    <property type="term" value="F:mRNA 5'-diphosphatase activity"/>
    <property type="evidence" value="ECO:0007669"/>
    <property type="project" value="TreeGrafter"/>
</dbReference>
<evidence type="ECO:0000256" key="3">
    <source>
        <dbReference type="SAM" id="MobiDB-lite"/>
    </source>
</evidence>
<dbReference type="EC" id="3.6.1.-" evidence="2"/>
<evidence type="ECO:0000256" key="2">
    <source>
        <dbReference type="RuleBase" id="RU367113"/>
    </source>
</evidence>
<keyword evidence="2" id="KW-0694">RNA-binding</keyword>
<keyword evidence="2" id="KW-0539">Nucleus</keyword>
<keyword evidence="2" id="KW-0547">Nucleotide-binding</keyword>
<dbReference type="GO" id="GO:0110155">
    <property type="term" value="P:NAD-cap decapping"/>
    <property type="evidence" value="ECO:0007669"/>
    <property type="project" value="TreeGrafter"/>
</dbReference>
<dbReference type="GO" id="GO:0004518">
    <property type="term" value="F:nuclease activity"/>
    <property type="evidence" value="ECO:0007669"/>
    <property type="project" value="UniProtKB-KW"/>
</dbReference>
<accession>F2TZC6</accession>
<dbReference type="GO" id="GO:0005829">
    <property type="term" value="C:cytosol"/>
    <property type="evidence" value="ECO:0007669"/>
    <property type="project" value="TreeGrafter"/>
</dbReference>
<keyword evidence="2" id="KW-0540">Nuclease</keyword>
<keyword evidence="2" id="KW-0479">Metal-binding</keyword>
<feature type="non-terminal residue" evidence="5">
    <location>
        <position position="1"/>
    </location>
</feature>
<evidence type="ECO:0000313" key="6">
    <source>
        <dbReference type="Proteomes" id="UP000007799"/>
    </source>
</evidence>
<comment type="subcellular location">
    <subcellularLocation>
        <location evidence="2">Nucleus</location>
    </subcellularLocation>
</comment>
<feature type="region of interest" description="Disordered" evidence="3">
    <location>
        <begin position="204"/>
        <end position="325"/>
    </location>
</feature>
<dbReference type="STRING" id="946362.F2TZC6"/>
<dbReference type="GO" id="GO:0046872">
    <property type="term" value="F:metal ion binding"/>
    <property type="evidence" value="ECO:0007669"/>
    <property type="project" value="UniProtKB-KW"/>
</dbReference>
<dbReference type="EMBL" id="GL832957">
    <property type="protein sequence ID" value="EGD78950.1"/>
    <property type="molecule type" value="Genomic_DNA"/>
</dbReference>
<keyword evidence="6" id="KW-1185">Reference proteome</keyword>
<dbReference type="AlphaFoldDB" id="F2TZC6"/>
<feature type="domain" description="RAI1-like" evidence="4">
    <location>
        <begin position="343"/>
        <end position="392"/>
    </location>
</feature>
<evidence type="ECO:0000313" key="5">
    <source>
        <dbReference type="EMBL" id="EGD78950.1"/>
    </source>
</evidence>
<feature type="domain" description="RAI1-like" evidence="4">
    <location>
        <begin position="43"/>
        <end position="211"/>
    </location>
</feature>
<dbReference type="Proteomes" id="UP000007799">
    <property type="component" value="Unassembled WGS sequence"/>
</dbReference>
<gene>
    <name evidence="5" type="ORF">PTSG_01923</name>
</gene>
<dbReference type="PANTHER" id="PTHR12395">
    <property type="entry name" value="DOM-3 RELATED"/>
    <property type="match status" value="1"/>
</dbReference>
<dbReference type="GO" id="GO:0005634">
    <property type="term" value="C:nucleus"/>
    <property type="evidence" value="ECO:0007669"/>
    <property type="project" value="UniProtKB-SubCell"/>
</dbReference>
<dbReference type="GO" id="GO:0000956">
    <property type="term" value="P:nuclear-transcribed mRNA catabolic process"/>
    <property type="evidence" value="ECO:0007669"/>
    <property type="project" value="TreeGrafter"/>
</dbReference>
<dbReference type="GO" id="GO:0003723">
    <property type="term" value="F:RNA binding"/>
    <property type="evidence" value="ECO:0007669"/>
    <property type="project" value="UniProtKB-KW"/>
</dbReference>
<feature type="compositionally biased region" description="Basic and acidic residues" evidence="3">
    <location>
        <begin position="313"/>
        <end position="325"/>
    </location>
</feature>
<reference evidence="5" key="1">
    <citation type="submission" date="2009-08" db="EMBL/GenBank/DDBJ databases">
        <title>Annotation of Salpingoeca rosetta.</title>
        <authorList>
            <consortium name="The Broad Institute Genome Sequencing Platform"/>
            <person name="Russ C."/>
            <person name="Cuomo C."/>
            <person name="Burger G."/>
            <person name="Gray M.W."/>
            <person name="Holland P.W.H."/>
            <person name="King N."/>
            <person name="Lang F.B.F."/>
            <person name="Roger A.J."/>
            <person name="Ruiz-Trillo I."/>
            <person name="Young S.K."/>
            <person name="Zeng Q."/>
            <person name="Gargeya S."/>
            <person name="Alvarado L."/>
            <person name="Berlin A."/>
            <person name="Chapman S.B."/>
            <person name="Chen Z."/>
            <person name="Freedman E."/>
            <person name="Gellesch M."/>
            <person name="Goldberg J."/>
            <person name="Griggs A."/>
            <person name="Gujja S."/>
            <person name="Heilman E."/>
            <person name="Heiman D."/>
            <person name="Howarth C."/>
            <person name="Mehta T."/>
            <person name="Neiman D."/>
            <person name="Pearson M."/>
            <person name="Roberts A."/>
            <person name="Saif S."/>
            <person name="Shea T."/>
            <person name="Shenoy N."/>
            <person name="Sisk P."/>
            <person name="Stolte C."/>
            <person name="Sykes S."/>
            <person name="White J."/>
            <person name="Yandava C."/>
            <person name="Haas B."/>
            <person name="Nusbaum C."/>
            <person name="Birren B."/>
        </authorList>
    </citation>
    <scope>NUCLEOTIDE SEQUENCE [LARGE SCALE GENOMIC DNA]</scope>
    <source>
        <strain evidence="5">ATCC 50818</strain>
    </source>
</reference>
<proteinExistence type="inferred from homology"/>
<evidence type="ECO:0000256" key="1">
    <source>
        <dbReference type="ARBA" id="ARBA00006562"/>
    </source>
</evidence>
<comment type="function">
    <text evidence="2">Decapping enzyme for NAD-capped RNAs: specifically hydrolyzes the nicotinamide adenine dinucleotide (NAD) cap from a subset of RNAs by removing the entire NAD moiety from the 5'-end of an NAD-capped RNA.</text>
</comment>
<dbReference type="OrthoDB" id="5853397at2759"/>
<comment type="similarity">
    <text evidence="1 2">Belongs to the DXO/Dom3Z family.</text>
</comment>
<dbReference type="FunCoup" id="F2TZC6">
    <property type="interactions" value="1414"/>
</dbReference>
<evidence type="ECO:0000259" key="4">
    <source>
        <dbReference type="Pfam" id="PF08652"/>
    </source>
</evidence>
<feature type="compositionally biased region" description="Low complexity" evidence="3">
    <location>
        <begin position="231"/>
        <end position="240"/>
    </location>
</feature>
<dbReference type="InterPro" id="IPR039039">
    <property type="entry name" value="RAI1-like_fam"/>
</dbReference>
<dbReference type="Pfam" id="PF08652">
    <property type="entry name" value="RAI1"/>
    <property type="match status" value="2"/>
</dbReference>
<feature type="region of interest" description="Disordered" evidence="3">
    <location>
        <begin position="1"/>
        <end position="20"/>
    </location>
</feature>
<protein>
    <recommendedName>
        <fullName evidence="2">Decapping nuclease</fullName>
        <ecNumber evidence="2">3.6.1.-</ecNumber>
    </recommendedName>
</protein>
<dbReference type="PANTHER" id="PTHR12395:SF9">
    <property type="entry name" value="DECAPPING AND EXORIBONUCLEASE PROTEIN"/>
    <property type="match status" value="1"/>
</dbReference>
<dbReference type="GO" id="GO:0000166">
    <property type="term" value="F:nucleotide binding"/>
    <property type="evidence" value="ECO:0007669"/>
    <property type="project" value="UniProtKB-KW"/>
</dbReference>
<dbReference type="InterPro" id="IPR013961">
    <property type="entry name" value="RAI1"/>
</dbReference>
<dbReference type="RefSeq" id="XP_004997906.1">
    <property type="nucleotide sequence ID" value="XM_004997849.1"/>
</dbReference>
<organism evidence="6">
    <name type="scientific">Salpingoeca rosetta (strain ATCC 50818 / BSB-021)</name>
    <dbReference type="NCBI Taxonomy" id="946362"/>
    <lineage>
        <taxon>Eukaryota</taxon>
        <taxon>Choanoflagellata</taxon>
        <taxon>Craspedida</taxon>
        <taxon>Salpingoecidae</taxon>
        <taxon>Salpingoeca</taxon>
    </lineage>
</organism>
<feature type="compositionally biased region" description="Low complexity" evidence="3">
    <location>
        <begin position="1"/>
        <end position="15"/>
    </location>
</feature>
<dbReference type="KEGG" id="sre:PTSG_01923"/>
<dbReference type="eggNOG" id="KOG1982">
    <property type="taxonomic scope" value="Eukaryota"/>
</dbReference>
<name>F2TZC6_SALR5</name>
<dbReference type="GeneID" id="16078501"/>